<dbReference type="RefSeq" id="WP_014960318.1">
    <property type="nucleotide sequence ID" value="NZ_CP007243.1"/>
</dbReference>
<dbReference type="Pfam" id="PF03446">
    <property type="entry name" value="NAD_binding_2"/>
    <property type="match status" value="1"/>
</dbReference>
<feature type="active site" evidence="3">
    <location>
        <position position="182"/>
    </location>
</feature>
<feature type="domain" description="6-phosphogluconate dehydrogenase NADP-binding" evidence="4">
    <location>
        <begin position="16"/>
        <end position="172"/>
    </location>
</feature>
<organism evidence="6 7">
    <name type="scientific">Leptospirillum ferriphilum YSK</name>
    <dbReference type="NCBI Taxonomy" id="1441628"/>
    <lineage>
        <taxon>Bacteria</taxon>
        <taxon>Pseudomonadati</taxon>
        <taxon>Nitrospirota</taxon>
        <taxon>Nitrospiria</taxon>
        <taxon>Nitrospirales</taxon>
        <taxon>Nitrospiraceae</taxon>
        <taxon>Leptospirillum</taxon>
    </lineage>
</organism>
<evidence type="ECO:0000259" key="5">
    <source>
        <dbReference type="Pfam" id="PF14833"/>
    </source>
</evidence>
<evidence type="ECO:0000313" key="6">
    <source>
        <dbReference type="EMBL" id="AIA30113.1"/>
    </source>
</evidence>
<evidence type="ECO:0000259" key="4">
    <source>
        <dbReference type="Pfam" id="PF03446"/>
    </source>
</evidence>
<dbReference type="Proteomes" id="UP000027059">
    <property type="component" value="Chromosome"/>
</dbReference>
<dbReference type="InterPro" id="IPR051265">
    <property type="entry name" value="HIBADH-related_NP60_sf"/>
</dbReference>
<proteinExistence type="predicted"/>
<dbReference type="EMBL" id="CP007243">
    <property type="protein sequence ID" value="AIA30113.1"/>
    <property type="molecule type" value="Genomic_DNA"/>
</dbReference>
<keyword evidence="1" id="KW-0560">Oxidoreductase</keyword>
<dbReference type="Gene3D" id="1.10.1040.10">
    <property type="entry name" value="N-(1-d-carboxylethyl)-l-norvaline Dehydrogenase, domain 2"/>
    <property type="match status" value="1"/>
</dbReference>
<dbReference type="GO" id="GO:0051287">
    <property type="term" value="F:NAD binding"/>
    <property type="evidence" value="ECO:0007669"/>
    <property type="project" value="InterPro"/>
</dbReference>
<reference evidence="6 7" key="2">
    <citation type="journal article" date="2015" name="Biomed. Res. Int.">
        <title>Effects of Arsenite Resistance on the Growth and Functional Gene Expression of Leptospirillum ferriphilum and Acidithiobacillus thiooxidans in Pure Culture and Coculture.</title>
        <authorList>
            <person name="Jiang H."/>
            <person name="Liang Y."/>
            <person name="Yin H."/>
            <person name="Xiao Y."/>
            <person name="Guo X."/>
            <person name="Xu Y."/>
            <person name="Hu Q."/>
            <person name="Liu H."/>
            <person name="Liu X."/>
        </authorList>
    </citation>
    <scope>NUCLEOTIDE SEQUENCE [LARGE SCALE GENOMIC DNA]</scope>
    <source>
        <strain evidence="6 7">YSK</strain>
    </source>
</reference>
<dbReference type="KEGG" id="lfp:Y981_02770"/>
<sequence length="307" mass="32880">MSGHSAERSPYKEAVWIGTGNMGLPMAKNLLRSGIRLGVHNRTPQRLAPLLKAGAHAIADLRGSLSGTPLVFTMLADDAAVKETVLKEGGLLDSLPQGGVHVSMGTLSPGFVLELSKTHTERGQILVSAPVFGRPDRAEAGTLTIVAAGPQKTLESLLPLLEHLGSPVFCVGEDPSLANHIKVLGNFTLAGLLETLAESLSLARRVGVSPEQLVEILDTALYRSPVFRNYGQLMAREDFQPAGFRMRLGLKDVRLVQKEADRVDVALPLADLLHAGFLAGIHRGMEDWDWSALGQVRAEDAGAARKK</sequence>
<accession>A0A059XTF9</accession>
<gene>
    <name evidence="6" type="ORF">Y981_02770</name>
</gene>
<dbReference type="PIRSF" id="PIRSF000103">
    <property type="entry name" value="HIBADH"/>
    <property type="match status" value="1"/>
</dbReference>
<protein>
    <submittedName>
        <fullName evidence="6">6-phosphogluconate dehydrogenase</fullName>
    </submittedName>
</protein>
<evidence type="ECO:0000256" key="3">
    <source>
        <dbReference type="PIRSR" id="PIRSR000103-1"/>
    </source>
</evidence>
<dbReference type="PANTHER" id="PTHR43580:SF2">
    <property type="entry name" value="CYTOKINE-LIKE NUCLEAR FACTOR N-PAC"/>
    <property type="match status" value="1"/>
</dbReference>
<dbReference type="PANTHER" id="PTHR43580">
    <property type="entry name" value="OXIDOREDUCTASE GLYR1-RELATED"/>
    <property type="match status" value="1"/>
</dbReference>
<dbReference type="InterPro" id="IPR006115">
    <property type="entry name" value="6PGDH_NADP-bd"/>
</dbReference>
<dbReference type="SUPFAM" id="SSF51735">
    <property type="entry name" value="NAD(P)-binding Rossmann-fold domains"/>
    <property type="match status" value="1"/>
</dbReference>
<dbReference type="InterPro" id="IPR036291">
    <property type="entry name" value="NAD(P)-bd_dom_sf"/>
</dbReference>
<dbReference type="AlphaFoldDB" id="A0A059XTF9"/>
<reference evidence="7" key="1">
    <citation type="submission" date="2014-02" db="EMBL/GenBank/DDBJ databases">
        <title>Complete genome sequence and comparative genomic analysis of the nitrogen-fixing bacterium Leptospirillum ferriphilum YSK.</title>
        <authorList>
            <person name="Guo X."/>
            <person name="Yin H."/>
            <person name="Liang Y."/>
            <person name="Hu Q."/>
            <person name="Ma L."/>
            <person name="Xiao Y."/>
            <person name="Zhang X."/>
            <person name="Qiu G."/>
            <person name="Liu X."/>
        </authorList>
    </citation>
    <scope>NUCLEOTIDE SEQUENCE [LARGE SCALE GENOMIC DNA]</scope>
    <source>
        <strain evidence="7">YSK</strain>
    </source>
</reference>
<feature type="domain" description="3-hydroxyisobutyrate dehydrogenase-like NAD-binding" evidence="5">
    <location>
        <begin position="179"/>
        <end position="293"/>
    </location>
</feature>
<keyword evidence="7" id="KW-1185">Reference proteome</keyword>
<dbReference type="HOGENOM" id="CLU_035117_0_1_0"/>
<dbReference type="GO" id="GO:0050661">
    <property type="term" value="F:NADP binding"/>
    <property type="evidence" value="ECO:0007669"/>
    <property type="project" value="InterPro"/>
</dbReference>
<dbReference type="GO" id="GO:0016491">
    <property type="term" value="F:oxidoreductase activity"/>
    <property type="evidence" value="ECO:0007669"/>
    <property type="project" value="UniProtKB-KW"/>
</dbReference>
<keyword evidence="2" id="KW-0520">NAD</keyword>
<dbReference type="InterPro" id="IPR015815">
    <property type="entry name" value="HIBADH-related"/>
</dbReference>
<dbReference type="Pfam" id="PF14833">
    <property type="entry name" value="NAD_binding_11"/>
    <property type="match status" value="1"/>
</dbReference>
<evidence type="ECO:0000256" key="2">
    <source>
        <dbReference type="ARBA" id="ARBA00023027"/>
    </source>
</evidence>
<dbReference type="SUPFAM" id="SSF48179">
    <property type="entry name" value="6-phosphogluconate dehydrogenase C-terminal domain-like"/>
    <property type="match status" value="1"/>
</dbReference>
<evidence type="ECO:0000256" key="1">
    <source>
        <dbReference type="ARBA" id="ARBA00023002"/>
    </source>
</evidence>
<dbReference type="InterPro" id="IPR013328">
    <property type="entry name" value="6PGD_dom2"/>
</dbReference>
<dbReference type="InterPro" id="IPR029154">
    <property type="entry name" value="HIBADH-like_NADP-bd"/>
</dbReference>
<evidence type="ECO:0000313" key="7">
    <source>
        <dbReference type="Proteomes" id="UP000027059"/>
    </source>
</evidence>
<dbReference type="InterPro" id="IPR008927">
    <property type="entry name" value="6-PGluconate_DH-like_C_sf"/>
</dbReference>
<name>A0A059XTF9_9BACT</name>
<dbReference type="Gene3D" id="3.40.50.720">
    <property type="entry name" value="NAD(P)-binding Rossmann-like Domain"/>
    <property type="match status" value="1"/>
</dbReference>
<dbReference type="OrthoDB" id="9786703at2"/>